<dbReference type="CDD" id="cd01048">
    <property type="entry name" value="Ferritin_like_AB2"/>
    <property type="match status" value="1"/>
</dbReference>
<dbReference type="InterPro" id="IPR019243">
    <property type="entry name" value="DUF2202"/>
</dbReference>
<evidence type="ECO:0000313" key="2">
    <source>
        <dbReference type="Proteomes" id="UP000480684"/>
    </source>
</evidence>
<protein>
    <submittedName>
        <fullName evidence="1">DUF2202 domain-containing protein</fullName>
    </submittedName>
</protein>
<organism evidence="1 2">
    <name type="scientific">Magnetospirillum aberrantis SpK</name>
    <dbReference type="NCBI Taxonomy" id="908842"/>
    <lineage>
        <taxon>Bacteria</taxon>
        <taxon>Pseudomonadati</taxon>
        <taxon>Pseudomonadota</taxon>
        <taxon>Alphaproteobacteria</taxon>
        <taxon>Rhodospirillales</taxon>
        <taxon>Rhodospirillaceae</taxon>
        <taxon>Magnetospirillum</taxon>
    </lineage>
</organism>
<dbReference type="Proteomes" id="UP000480684">
    <property type="component" value="Unassembled WGS sequence"/>
</dbReference>
<proteinExistence type="predicted"/>
<name>A0A7C9QRM1_9PROT</name>
<gene>
    <name evidence="1" type="ORF">G4223_02155</name>
</gene>
<evidence type="ECO:0000313" key="1">
    <source>
        <dbReference type="EMBL" id="NFV78918.1"/>
    </source>
</evidence>
<accession>A0A7C9QRM1</accession>
<sequence>MSASFPVSQPPDFQALCEALDDEYRARATYRAVIGRFGPVLPFANIVHAEQRHIDTLLGLFSARGWEAPADRWNANVEPPETVAQACRAGAEAERDNVALYDRITAQASDPEILAAFTSLRAASQERHLPAFLRHIEGRGCGQRHAVP</sequence>
<dbReference type="SUPFAM" id="SSF47240">
    <property type="entry name" value="Ferritin-like"/>
    <property type="match status" value="1"/>
</dbReference>
<dbReference type="Gene3D" id="1.20.1260.10">
    <property type="match status" value="1"/>
</dbReference>
<dbReference type="InterPro" id="IPR012347">
    <property type="entry name" value="Ferritin-like"/>
</dbReference>
<dbReference type="EMBL" id="JAAIYP010000007">
    <property type="protein sequence ID" value="NFV78918.1"/>
    <property type="molecule type" value="Genomic_DNA"/>
</dbReference>
<reference evidence="1 2" key="1">
    <citation type="submission" date="2020-02" db="EMBL/GenBank/DDBJ databases">
        <authorList>
            <person name="Dziuba M."/>
            <person name="Kuznetsov B."/>
            <person name="Mardanov A."/>
            <person name="Ravin N."/>
            <person name="Grouzdev D."/>
        </authorList>
    </citation>
    <scope>NUCLEOTIDE SEQUENCE [LARGE SCALE GENOMIC DNA]</scope>
    <source>
        <strain evidence="1 2">SpK</strain>
    </source>
</reference>
<keyword evidence="2" id="KW-1185">Reference proteome</keyword>
<dbReference type="InterPro" id="IPR009078">
    <property type="entry name" value="Ferritin-like_SF"/>
</dbReference>
<comment type="caution">
    <text evidence="1">The sequence shown here is derived from an EMBL/GenBank/DDBJ whole genome shotgun (WGS) entry which is preliminary data.</text>
</comment>
<dbReference type="AlphaFoldDB" id="A0A7C9QRM1"/>